<name>A0A1G6UK60_NIADE</name>
<organism evidence="1 2">
    <name type="scientific">Niabella drilacis (strain DSM 25811 / CCM 8410 / CCUG 62505 / LMG 26954 / E90)</name>
    <dbReference type="NCBI Taxonomy" id="1285928"/>
    <lineage>
        <taxon>Bacteria</taxon>
        <taxon>Pseudomonadati</taxon>
        <taxon>Bacteroidota</taxon>
        <taxon>Chitinophagia</taxon>
        <taxon>Chitinophagales</taxon>
        <taxon>Chitinophagaceae</taxon>
        <taxon>Niabella</taxon>
    </lineage>
</organism>
<dbReference type="STRING" id="1285928.SAMN04487894_10912"/>
<evidence type="ECO:0000313" key="2">
    <source>
        <dbReference type="Proteomes" id="UP000198757"/>
    </source>
</evidence>
<evidence type="ECO:0000313" key="1">
    <source>
        <dbReference type="EMBL" id="SDD41810.1"/>
    </source>
</evidence>
<dbReference type="Proteomes" id="UP000198757">
    <property type="component" value="Unassembled WGS sequence"/>
</dbReference>
<gene>
    <name evidence="1" type="ORF">SAMN04487894_10912</name>
</gene>
<accession>A0A1G6UK60</accession>
<dbReference type="AlphaFoldDB" id="A0A1G6UK60"/>
<reference evidence="2" key="1">
    <citation type="submission" date="2016-10" db="EMBL/GenBank/DDBJ databases">
        <authorList>
            <person name="Varghese N."/>
            <person name="Submissions S."/>
        </authorList>
    </citation>
    <scope>NUCLEOTIDE SEQUENCE [LARGE SCALE GENOMIC DNA]</scope>
    <source>
        <strain evidence="2">DSM 25811 / CCM 8410 / LMG 26954 / E90</strain>
    </source>
</reference>
<proteinExistence type="predicted"/>
<dbReference type="OrthoDB" id="674482at2"/>
<sequence length="134" mass="15321">MTKPVITTHQELMQEKARLKARLRQHKTQLRYSVEEIKDTLNPISQIAKTTKKIWNADSSNPLIAMGVTKLTDLVIRKGILRKAGWLSRLVAPVLVQKIATYLVSEKAADRIGQLLHKTASRMRDERPARNKEK</sequence>
<keyword evidence="2" id="KW-1185">Reference proteome</keyword>
<protein>
    <submittedName>
        <fullName evidence="1">Uncharacterized protein</fullName>
    </submittedName>
</protein>
<dbReference type="EMBL" id="FMZO01000009">
    <property type="protein sequence ID" value="SDD41810.1"/>
    <property type="molecule type" value="Genomic_DNA"/>
</dbReference>
<dbReference type="RefSeq" id="WP_090391160.1">
    <property type="nucleotide sequence ID" value="NZ_FMZO01000009.1"/>
</dbReference>